<feature type="coiled-coil region" evidence="6">
    <location>
        <begin position="283"/>
        <end position="310"/>
    </location>
</feature>
<evidence type="ECO:0000259" key="8">
    <source>
        <dbReference type="PROSITE" id="PS50888"/>
    </source>
</evidence>
<evidence type="ECO:0000256" key="2">
    <source>
        <dbReference type="ARBA" id="ARBA00023015"/>
    </source>
</evidence>
<evidence type="ECO:0000256" key="4">
    <source>
        <dbReference type="ARBA" id="ARBA00023163"/>
    </source>
</evidence>
<evidence type="ECO:0000256" key="6">
    <source>
        <dbReference type="SAM" id="Coils"/>
    </source>
</evidence>
<evidence type="ECO:0000256" key="7">
    <source>
        <dbReference type="SAM" id="MobiDB-lite"/>
    </source>
</evidence>
<dbReference type="PANTHER" id="PTHR45776:SF2">
    <property type="entry name" value="MIP04163P"/>
    <property type="match status" value="1"/>
</dbReference>
<dbReference type="GO" id="GO:0046983">
    <property type="term" value="F:protein dimerization activity"/>
    <property type="evidence" value="ECO:0007669"/>
    <property type="project" value="InterPro"/>
</dbReference>
<accession>A0A8H4F1I4</accession>
<dbReference type="GO" id="GO:0000978">
    <property type="term" value="F:RNA polymerase II cis-regulatory region sequence-specific DNA binding"/>
    <property type="evidence" value="ECO:0007669"/>
    <property type="project" value="TreeGrafter"/>
</dbReference>
<evidence type="ECO:0000256" key="3">
    <source>
        <dbReference type="ARBA" id="ARBA00023125"/>
    </source>
</evidence>
<keyword evidence="6" id="KW-0175">Coiled coil</keyword>
<protein>
    <submittedName>
        <fullName evidence="9">Helix-loop-helix DNA-binding domain-containing protein</fullName>
    </submittedName>
</protein>
<feature type="region of interest" description="Disordered" evidence="7">
    <location>
        <begin position="49"/>
        <end position="78"/>
    </location>
</feature>
<gene>
    <name evidence="9" type="ORF">FB192DRAFT_1385590</name>
</gene>
<evidence type="ECO:0000313" key="9">
    <source>
        <dbReference type="EMBL" id="KAF1801395.1"/>
    </source>
</evidence>
<dbReference type="GO" id="GO:0005634">
    <property type="term" value="C:nucleus"/>
    <property type="evidence" value="ECO:0007669"/>
    <property type="project" value="UniProtKB-SubCell"/>
</dbReference>
<comment type="caution">
    <text evidence="9">The sequence shown here is derived from an EMBL/GenBank/DDBJ whole genome shotgun (WGS) entry which is preliminary data.</text>
</comment>
<feature type="compositionally biased region" description="Polar residues" evidence="7">
    <location>
        <begin position="192"/>
        <end position="202"/>
    </location>
</feature>
<comment type="subcellular location">
    <subcellularLocation>
        <location evidence="1">Nucleus</location>
    </subcellularLocation>
</comment>
<keyword evidence="3 9" id="KW-0238">DNA-binding</keyword>
<keyword evidence="2" id="KW-0805">Transcription regulation</keyword>
<dbReference type="Gene3D" id="4.10.280.10">
    <property type="entry name" value="Helix-loop-helix DNA-binding domain"/>
    <property type="match status" value="1"/>
</dbReference>
<evidence type="ECO:0000313" key="10">
    <source>
        <dbReference type="Proteomes" id="UP000469890"/>
    </source>
</evidence>
<feature type="domain" description="BHLH" evidence="8">
    <location>
        <begin position="227"/>
        <end position="286"/>
    </location>
</feature>
<dbReference type="AlphaFoldDB" id="A0A8H4F1I4"/>
<evidence type="ECO:0000256" key="5">
    <source>
        <dbReference type="ARBA" id="ARBA00023242"/>
    </source>
</evidence>
<dbReference type="PANTHER" id="PTHR45776">
    <property type="entry name" value="MIP04163P"/>
    <property type="match status" value="1"/>
</dbReference>
<dbReference type="EMBL" id="JAAECE010000005">
    <property type="protein sequence ID" value="KAF1801395.1"/>
    <property type="molecule type" value="Genomic_DNA"/>
</dbReference>
<name>A0A8H4F1I4_MUCCL</name>
<reference evidence="9 10" key="1">
    <citation type="submission" date="2019-09" db="EMBL/GenBank/DDBJ databases">
        <authorList>
            <consortium name="DOE Joint Genome Institute"/>
            <person name="Mondo S.J."/>
            <person name="Navarro-Mendoza M.I."/>
            <person name="Perez-Arques C."/>
            <person name="Panchal S."/>
            <person name="Nicolas F.E."/>
            <person name="Ganguly P."/>
            <person name="Pangilinan J."/>
            <person name="Grigoriev I."/>
            <person name="Heitman J."/>
            <person name="Sanya K."/>
            <person name="Garre V."/>
        </authorList>
    </citation>
    <scope>NUCLEOTIDE SEQUENCE [LARGE SCALE GENOMIC DNA]</scope>
    <source>
        <strain evidence="9 10">MU402</strain>
    </source>
</reference>
<organism evidence="9 10">
    <name type="scientific">Mucor circinelloides f. lusitanicus</name>
    <name type="common">Mucor racemosus var. lusitanicus</name>
    <dbReference type="NCBI Taxonomy" id="29924"/>
    <lineage>
        <taxon>Eukaryota</taxon>
        <taxon>Fungi</taxon>
        <taxon>Fungi incertae sedis</taxon>
        <taxon>Mucoromycota</taxon>
        <taxon>Mucoromycotina</taxon>
        <taxon>Mucoromycetes</taxon>
        <taxon>Mucorales</taxon>
        <taxon>Mucorineae</taxon>
        <taxon>Mucoraceae</taxon>
        <taxon>Mucor</taxon>
    </lineage>
</organism>
<feature type="region of interest" description="Disordered" evidence="7">
    <location>
        <begin position="178"/>
        <end position="202"/>
    </location>
</feature>
<dbReference type="GO" id="GO:0000981">
    <property type="term" value="F:DNA-binding transcription factor activity, RNA polymerase II-specific"/>
    <property type="evidence" value="ECO:0007669"/>
    <property type="project" value="TreeGrafter"/>
</dbReference>
<sequence length="316" mass="35406">MSQHAQAQQQHYQAQQSLKLSNPTPYHLSALNNGNYANAPHPLADIDMQQQPQHHQQLSPPYHTATRDPMSDHQQRNSIDFNDSFSQHIMSDHDDHLEYQQNPSLYDRSSFSSAIDHHRRSSAATDISLQNAYHNQQPMFIPGGGAASLDSASHSLAMSAPANMYDYNSFHVAAATAGAGAGDHGHHDSLENGASGTSASNSVAARSFEDDYQIQMNMQLMMEKRRRRRESHNAVERRRRDNINDRIQELCSLLPETALEGSHLGPNNKPNKGAILRKSVDHIKQLQQELSNYLVRVEELENTLKMYQQQGAAGPR</sequence>
<keyword evidence="4" id="KW-0804">Transcription</keyword>
<dbReference type="InterPro" id="IPR036638">
    <property type="entry name" value="HLH_DNA-bd_sf"/>
</dbReference>
<evidence type="ECO:0000256" key="1">
    <source>
        <dbReference type="ARBA" id="ARBA00004123"/>
    </source>
</evidence>
<dbReference type="SUPFAM" id="SSF47459">
    <property type="entry name" value="HLH, helix-loop-helix DNA-binding domain"/>
    <property type="match status" value="1"/>
</dbReference>
<proteinExistence type="predicted"/>
<feature type="compositionally biased region" description="Basic and acidic residues" evidence="7">
    <location>
        <begin position="65"/>
        <end position="75"/>
    </location>
</feature>
<dbReference type="PROSITE" id="PS50888">
    <property type="entry name" value="BHLH"/>
    <property type="match status" value="1"/>
</dbReference>
<keyword evidence="5" id="KW-0539">Nucleus</keyword>
<dbReference type="Proteomes" id="UP000469890">
    <property type="component" value="Unassembled WGS sequence"/>
</dbReference>
<dbReference type="Pfam" id="PF00010">
    <property type="entry name" value="HLH"/>
    <property type="match status" value="1"/>
</dbReference>
<dbReference type="InterPro" id="IPR011598">
    <property type="entry name" value="bHLH_dom"/>
</dbReference>
<dbReference type="SMART" id="SM00353">
    <property type="entry name" value="HLH"/>
    <property type="match status" value="1"/>
</dbReference>